<dbReference type="InterPro" id="IPR011041">
    <property type="entry name" value="Quinoprot_gluc/sorb_DH_b-prop"/>
</dbReference>
<evidence type="ECO:0000256" key="4">
    <source>
        <dbReference type="PROSITE-ProRule" id="PRU00433"/>
    </source>
</evidence>
<dbReference type="PROSITE" id="PS51007">
    <property type="entry name" value="CYTC"/>
    <property type="match status" value="1"/>
</dbReference>
<dbReference type="InterPro" id="IPR001307">
    <property type="entry name" value="Thiosulphate_STrfase_CS"/>
</dbReference>
<comment type="caution">
    <text evidence="7">The sequence shown here is derived from an EMBL/GenBank/DDBJ whole genome shotgun (WGS) entry which is preliminary data.</text>
</comment>
<dbReference type="InterPro" id="IPR001763">
    <property type="entry name" value="Rhodanese-like_dom"/>
</dbReference>
<protein>
    <submittedName>
        <fullName evidence="7">Neutral/alkaline non-lysosomal ceramidase N-terminal domain-containing protein</fullName>
    </submittedName>
</protein>
<keyword evidence="3 4" id="KW-0408">Iron</keyword>
<dbReference type="Pfam" id="PF00034">
    <property type="entry name" value="Cytochrom_C"/>
    <property type="match status" value="1"/>
</dbReference>
<dbReference type="NCBIfam" id="TIGR02604">
    <property type="entry name" value="Piru_Ver_Nterm"/>
    <property type="match status" value="1"/>
</dbReference>
<dbReference type="EMBL" id="JARRAG010000001">
    <property type="protein sequence ID" value="MDG3003442.1"/>
    <property type="molecule type" value="Genomic_DNA"/>
</dbReference>
<keyword evidence="8" id="KW-1185">Reference proteome</keyword>
<keyword evidence="1 4" id="KW-0349">Heme</keyword>
<dbReference type="Pfam" id="PF00581">
    <property type="entry name" value="Rhodanese"/>
    <property type="match status" value="2"/>
</dbReference>
<dbReference type="InterPro" id="IPR013428">
    <property type="entry name" value="Membrane-bound_put_N"/>
</dbReference>
<evidence type="ECO:0000256" key="1">
    <source>
        <dbReference type="ARBA" id="ARBA00022617"/>
    </source>
</evidence>
<dbReference type="PROSITE" id="PS50206">
    <property type="entry name" value="RHODANESE_3"/>
    <property type="match status" value="2"/>
</dbReference>
<dbReference type="NCBIfam" id="TIGR02603">
    <property type="entry name" value="CxxCH_TIGR02603"/>
    <property type="match status" value="1"/>
</dbReference>
<dbReference type="CDD" id="cd01449">
    <property type="entry name" value="TST_Repeat_2"/>
    <property type="match status" value="1"/>
</dbReference>
<dbReference type="PANTHER" id="PTHR33546">
    <property type="entry name" value="LARGE, MULTIFUNCTIONAL SECRETED PROTEIN-RELATED"/>
    <property type="match status" value="1"/>
</dbReference>
<keyword evidence="2 4" id="KW-0479">Metal-binding</keyword>
<gene>
    <name evidence="7" type="ORF">PZE19_06670</name>
</gene>
<proteinExistence type="predicted"/>
<dbReference type="RefSeq" id="WP_277859793.1">
    <property type="nucleotide sequence ID" value="NZ_JARRAG010000001.1"/>
</dbReference>
<dbReference type="Gene3D" id="1.25.10.10">
    <property type="entry name" value="Leucine-rich Repeat Variant"/>
    <property type="match status" value="1"/>
</dbReference>
<dbReference type="InterPro" id="IPR013427">
    <property type="entry name" value="Haem-bd_dom_put"/>
</dbReference>
<dbReference type="CDD" id="cd01448">
    <property type="entry name" value="TST_Repeat_1"/>
    <property type="match status" value="1"/>
</dbReference>
<dbReference type="SUPFAM" id="SSF50952">
    <property type="entry name" value="Soluble quinoprotein glucose dehydrogenase"/>
    <property type="match status" value="1"/>
</dbReference>
<name>A0ABT6F763_9BACT</name>
<accession>A0ABT6F763</accession>
<feature type="domain" description="Rhodanese" evidence="5">
    <location>
        <begin position="1979"/>
        <end position="2089"/>
    </location>
</feature>
<evidence type="ECO:0000256" key="2">
    <source>
        <dbReference type="ARBA" id="ARBA00022723"/>
    </source>
</evidence>
<dbReference type="Gene3D" id="1.10.760.10">
    <property type="entry name" value="Cytochrome c-like domain"/>
    <property type="match status" value="1"/>
</dbReference>
<evidence type="ECO:0000313" key="8">
    <source>
        <dbReference type="Proteomes" id="UP001216907"/>
    </source>
</evidence>
<dbReference type="Pfam" id="PF23500">
    <property type="entry name" value="DUF7133"/>
    <property type="match status" value="1"/>
</dbReference>
<feature type="domain" description="Cytochrome c" evidence="6">
    <location>
        <begin position="1255"/>
        <end position="1388"/>
    </location>
</feature>
<dbReference type="Pfam" id="PF04734">
    <property type="entry name" value="Ceramidase_alk"/>
    <property type="match status" value="1"/>
</dbReference>
<dbReference type="Proteomes" id="UP001216907">
    <property type="component" value="Unassembled WGS sequence"/>
</dbReference>
<evidence type="ECO:0000313" key="7">
    <source>
        <dbReference type="EMBL" id="MDG3003442.1"/>
    </source>
</evidence>
<dbReference type="InterPro" id="IPR036909">
    <property type="entry name" value="Cyt_c-like_dom_sf"/>
</dbReference>
<reference evidence="7 8" key="1">
    <citation type="submission" date="2023-03" db="EMBL/GenBank/DDBJ databases">
        <title>Paludisphaera mucosa sp. nov. a novel planctomycete from northern fen.</title>
        <authorList>
            <person name="Ivanova A."/>
        </authorList>
    </citation>
    <scope>NUCLEOTIDE SEQUENCE [LARGE SCALE GENOMIC DNA]</scope>
    <source>
        <strain evidence="7 8">Pla2</strain>
    </source>
</reference>
<dbReference type="SUPFAM" id="SSF52821">
    <property type="entry name" value="Rhodanese/Cell cycle control phosphatase"/>
    <property type="match status" value="2"/>
</dbReference>
<dbReference type="SMART" id="SM00450">
    <property type="entry name" value="RHOD"/>
    <property type="match status" value="2"/>
</dbReference>
<dbReference type="Gene3D" id="3.40.250.10">
    <property type="entry name" value="Rhodanese-like domain"/>
    <property type="match status" value="2"/>
</dbReference>
<dbReference type="SUPFAM" id="SSF46626">
    <property type="entry name" value="Cytochrome c"/>
    <property type="match status" value="1"/>
</dbReference>
<dbReference type="InterPro" id="IPR036873">
    <property type="entry name" value="Rhodanese-like_dom_sf"/>
</dbReference>
<dbReference type="InterPro" id="IPR009056">
    <property type="entry name" value="Cyt_c-like_dom"/>
</dbReference>
<feature type="domain" description="Rhodanese" evidence="5">
    <location>
        <begin position="1842"/>
        <end position="1949"/>
    </location>
</feature>
<dbReference type="InterPro" id="IPR031329">
    <property type="entry name" value="NEUT/ALK_ceramidase_N"/>
</dbReference>
<evidence type="ECO:0000259" key="5">
    <source>
        <dbReference type="PROSITE" id="PS50206"/>
    </source>
</evidence>
<evidence type="ECO:0000259" key="6">
    <source>
        <dbReference type="PROSITE" id="PS51007"/>
    </source>
</evidence>
<dbReference type="InterPro" id="IPR011989">
    <property type="entry name" value="ARM-like"/>
</dbReference>
<organism evidence="7 8">
    <name type="scientific">Paludisphaera mucosa</name>
    <dbReference type="NCBI Taxonomy" id="3030827"/>
    <lineage>
        <taxon>Bacteria</taxon>
        <taxon>Pseudomonadati</taxon>
        <taxon>Planctomycetota</taxon>
        <taxon>Planctomycetia</taxon>
        <taxon>Isosphaerales</taxon>
        <taxon>Isosphaeraceae</taxon>
        <taxon>Paludisphaera</taxon>
    </lineage>
</organism>
<dbReference type="PROSITE" id="PS00380">
    <property type="entry name" value="RHODANESE_1"/>
    <property type="match status" value="1"/>
</dbReference>
<dbReference type="PANTHER" id="PTHR33546:SF1">
    <property type="entry name" value="LARGE, MULTIFUNCTIONAL SECRETED PROTEIN"/>
    <property type="match status" value="1"/>
</dbReference>
<evidence type="ECO:0000256" key="3">
    <source>
        <dbReference type="ARBA" id="ARBA00023004"/>
    </source>
</evidence>
<sequence length="2096" mass="224001">MTIRTAACVGLGLTLAAAAGAGRAEEVAVGVARVDVSPSGPIRLSGYLARTTESKGIGHPIYAKALAIGSDDQKPVILVSVDNVGVSDAIVGEIAERLERKVGLPRERLALGASHTHSAPLLTGVLPNIFGKPIAADQQAKIDAYTREFVDKIERVCLEALADRKPATLSWAQGKVGFAANRRTPGGPVDHSLPVLRATGPDGKIRAIVANYACHCTTLDPADNLVDGDWAGAAQRGIEADNPGCIALTVVGCGADSNPNPRRKSADAESHGRALADEVARLMRGEWKPVAGPPQAAMERFDLPYDTLPTRAELEKLVAAGGPRGHFATLQLAQIDRDGKLPAALPYSAQAWRFGDDLLMVFLPGEVVVDYVLRIKKEFDPSRTWVTAYANDVPCYIPSERILSEGGYEGGEAMTYYARPTRLKTGVEKLILDAVHRVAGAGFEPTRAKVAAKVDEENPPALTPAEALQTFHTKPGLKVELVAAEPLIESPVAVDFGADGKLWVCEMRDYPSGMDGKYKPGGRVRVLEDRDRDGRYETAATFIEDLPFPTGLMCWRKGVLICAAPQILYAEDSDGDGKADVRRTLYEGFATDNYQARVNGLAYAADGWVYGANGLIGGKIHGRADGREVDLGSRDFRFKPDLGVFEPASGITQQGRVHDDWGNQFGGNNSILIQHYPLADHDVRRNPRVSAPPPAVVPRGDADPGKLFPASHTLIRYNEPQNANRVTSASSPLVHRDPLLGDEYFGDGFACESVHNLVRRVVLEPEGVTFTGRRAADEQDREFLASTDSWFRPVQVRTGLDGALWVVDMYRFVIEHPRWISPERLATLDVRAGADKGRIYRIVPEGRPIRPVENLEAMPTARLAAALDTPNGTVRDTVQRLLDHRRDRAAKPILAAIARGSHTPAARAQALAALDVAGDLDDEVLAAALDDEHQGVRREAVRIAEPRLARNTSIGLKVIERADDADVRVRYQTALSLGAWPAPEAGRALGAIAARDGGDEWLRAAVLSSATPHARAVLERLIAAAGPDGPASDMVEPLIATIAGTRDRTSVAAALALIASGDAEPARWRLGAVAELLDAAGDEALAADRAVLPLMVAARRKAVDAEAPGDERVAALRLLGRTEASREADRAAIAGLLDPAEPGDVQSAALGALSRLGDAAAAEAILDRWARLGPAARAAALDALISREASETALIGALEAGRVASSQVGAEHRERLLRSGTEPLRKRAQAAFGALTIGARREVLAAYDSVKTSHGDPARGKAAFQRACAACHKLDGFGAEVGPDLAALTDLSADALLTAILDPNREVDARYVSYNAALKDGRTLSGLIANETASAITLKRQEGAADVVLRDDLEEIASSGRSLMPEGLENDLKPTDVADVVAYLSQGASRPKVQEGNRPEVVKAGPDGVIRLIAADAEIFGPNLLFETEHGNLGYWHAAADHAGWTFEVDHGAMFNVALEWACDDGSAGNAYMLKLGGQTIRGVVPGTGGWGRYVRASIANQVFHKGVHRIDLRPEGPMHGALADVRAIILTPGEAGDVNPAQAAEPTKPVDVARTILDPATADGDRQAFIDRLSGQSAPLIAALADGLDHADEAEQYRRIPWIWRVAIAAGKRDDGDELKRILEVALPADSPDAKLDDWRAVVLGGGLINGVSLSGPLPGPRFETILKDAPALKARWDRSIALASKMADDASVRTGTRYDALRMLGAEPWDRHGEHLARYLANGLDPELHQGAVSALADVSSARIVAPLLEALDRLTPDNRKFAVQALTREADRREALVEALASGRIRPDALDAEARKILVDPAQTQSAERARSLIAPGSEKTPQGAANLLPFDALQARLNDPALRILDARPKADYDKAHIPGAVWVDVKKAEALAAAPGGLQDARAWEAWIADLAIAPNAQVVVYDAERQLDAARLWWLLSYLGVPRVALIDGGYQLWERESRPTMGEAAKPAPSSFSVAFRKDRLATREDVAEVLKSGSARVVDARSEAEHTGEKVLSKRGGRIPGACPVEWTRLVDADGRFLAPDALREKLKAGGVKEGDAVVSHCQGGGRASVDAFVLERLGFPTRNYYLGWSEWGNAEDAPVETGPPTRE</sequence>
<dbReference type="InterPro" id="IPR055557">
    <property type="entry name" value="DUF7133"/>
</dbReference>